<comment type="catalytic activity">
    <reaction evidence="1">
        <text>inosine + phosphate = alpha-D-ribose 1-phosphate + hypoxanthine</text>
        <dbReference type="Rhea" id="RHEA:27646"/>
        <dbReference type="ChEBI" id="CHEBI:17368"/>
        <dbReference type="ChEBI" id="CHEBI:17596"/>
        <dbReference type="ChEBI" id="CHEBI:43474"/>
        <dbReference type="ChEBI" id="CHEBI:57720"/>
        <dbReference type="EC" id="2.4.2.1"/>
    </reaction>
    <physiologicalReaction direction="left-to-right" evidence="1">
        <dbReference type="Rhea" id="RHEA:27647"/>
    </physiologicalReaction>
</comment>
<evidence type="ECO:0000256" key="4">
    <source>
        <dbReference type="ARBA" id="ARBA00022723"/>
    </source>
</evidence>
<comment type="catalytic activity">
    <reaction evidence="9">
        <text>S-methyl-5'-thioadenosine + phosphate = 5-(methylsulfanyl)-alpha-D-ribose 1-phosphate + adenine</text>
        <dbReference type="Rhea" id="RHEA:11852"/>
        <dbReference type="ChEBI" id="CHEBI:16708"/>
        <dbReference type="ChEBI" id="CHEBI:17509"/>
        <dbReference type="ChEBI" id="CHEBI:43474"/>
        <dbReference type="ChEBI" id="CHEBI:58533"/>
        <dbReference type="EC" id="2.4.2.28"/>
    </reaction>
    <physiologicalReaction direction="left-to-right" evidence="9">
        <dbReference type="Rhea" id="RHEA:11853"/>
    </physiologicalReaction>
</comment>
<evidence type="ECO:0000256" key="2">
    <source>
        <dbReference type="ARBA" id="ARBA00007353"/>
    </source>
</evidence>
<reference evidence="10" key="1">
    <citation type="submission" date="2020-05" db="EMBL/GenBank/DDBJ databases">
        <authorList>
            <person name="Chiriac C."/>
            <person name="Salcher M."/>
            <person name="Ghai R."/>
            <person name="Kavagutti S V."/>
        </authorList>
    </citation>
    <scope>NUCLEOTIDE SEQUENCE</scope>
</reference>
<dbReference type="AlphaFoldDB" id="A0A6J6DVT8"/>
<dbReference type="InterPro" id="IPR038371">
    <property type="entry name" value="Cu_polyphenol_OxRdtase_sf"/>
</dbReference>
<dbReference type="GO" id="GO:0016787">
    <property type="term" value="F:hydrolase activity"/>
    <property type="evidence" value="ECO:0007669"/>
    <property type="project" value="UniProtKB-KW"/>
</dbReference>
<dbReference type="GO" id="GO:0005507">
    <property type="term" value="F:copper ion binding"/>
    <property type="evidence" value="ECO:0007669"/>
    <property type="project" value="TreeGrafter"/>
</dbReference>
<organism evidence="10">
    <name type="scientific">freshwater metagenome</name>
    <dbReference type="NCBI Taxonomy" id="449393"/>
    <lineage>
        <taxon>unclassified sequences</taxon>
        <taxon>metagenomes</taxon>
        <taxon>ecological metagenomes</taxon>
    </lineage>
</organism>
<proteinExistence type="inferred from homology"/>
<dbReference type="InterPro" id="IPR003730">
    <property type="entry name" value="Cu_polyphenol_OxRdtase"/>
</dbReference>
<evidence type="ECO:0000256" key="3">
    <source>
        <dbReference type="ARBA" id="ARBA00022679"/>
    </source>
</evidence>
<dbReference type="CDD" id="cd16833">
    <property type="entry name" value="YfiH"/>
    <property type="match status" value="1"/>
</dbReference>
<evidence type="ECO:0000256" key="9">
    <source>
        <dbReference type="ARBA" id="ARBA00049893"/>
    </source>
</evidence>
<evidence type="ECO:0000256" key="5">
    <source>
        <dbReference type="ARBA" id="ARBA00022801"/>
    </source>
</evidence>
<comment type="catalytic activity">
    <reaction evidence="7">
        <text>adenosine + H2O + H(+) = inosine + NH4(+)</text>
        <dbReference type="Rhea" id="RHEA:24408"/>
        <dbReference type="ChEBI" id="CHEBI:15377"/>
        <dbReference type="ChEBI" id="CHEBI:15378"/>
        <dbReference type="ChEBI" id="CHEBI:16335"/>
        <dbReference type="ChEBI" id="CHEBI:17596"/>
        <dbReference type="ChEBI" id="CHEBI:28938"/>
        <dbReference type="EC" id="3.5.4.4"/>
    </reaction>
    <physiologicalReaction direction="left-to-right" evidence="7">
        <dbReference type="Rhea" id="RHEA:24409"/>
    </physiologicalReaction>
</comment>
<keyword evidence="6" id="KW-0862">Zinc</keyword>
<accession>A0A6J6DVT8</accession>
<keyword evidence="5" id="KW-0378">Hydrolase</keyword>
<protein>
    <submittedName>
        <fullName evidence="10">Unannotated protein</fullName>
    </submittedName>
</protein>
<name>A0A6J6DVT8_9ZZZZ</name>
<comment type="catalytic activity">
    <reaction evidence="8">
        <text>adenosine + phosphate = alpha-D-ribose 1-phosphate + adenine</text>
        <dbReference type="Rhea" id="RHEA:27642"/>
        <dbReference type="ChEBI" id="CHEBI:16335"/>
        <dbReference type="ChEBI" id="CHEBI:16708"/>
        <dbReference type="ChEBI" id="CHEBI:43474"/>
        <dbReference type="ChEBI" id="CHEBI:57720"/>
        <dbReference type="EC" id="2.4.2.1"/>
    </reaction>
    <physiologicalReaction direction="left-to-right" evidence="8">
        <dbReference type="Rhea" id="RHEA:27643"/>
    </physiologicalReaction>
</comment>
<dbReference type="GO" id="GO:0017061">
    <property type="term" value="F:S-methyl-5-thioadenosine phosphorylase activity"/>
    <property type="evidence" value="ECO:0007669"/>
    <property type="project" value="UniProtKB-EC"/>
</dbReference>
<dbReference type="SUPFAM" id="SSF64438">
    <property type="entry name" value="CNF1/YfiH-like putative cysteine hydrolases"/>
    <property type="match status" value="1"/>
</dbReference>
<dbReference type="PANTHER" id="PTHR30616">
    <property type="entry name" value="UNCHARACTERIZED PROTEIN YFIH"/>
    <property type="match status" value="1"/>
</dbReference>
<evidence type="ECO:0000256" key="1">
    <source>
        <dbReference type="ARBA" id="ARBA00000553"/>
    </source>
</evidence>
<evidence type="ECO:0000256" key="8">
    <source>
        <dbReference type="ARBA" id="ARBA00048968"/>
    </source>
</evidence>
<dbReference type="InterPro" id="IPR011324">
    <property type="entry name" value="Cytotoxic_necrot_fac-like_cat"/>
</dbReference>
<dbReference type="Gene3D" id="3.60.140.10">
    <property type="entry name" value="CNF1/YfiH-like putative cysteine hydrolases"/>
    <property type="match status" value="1"/>
</dbReference>
<comment type="similarity">
    <text evidence="2">Belongs to the purine nucleoside phosphorylase YfiH/LACC1 family.</text>
</comment>
<dbReference type="PANTHER" id="PTHR30616:SF2">
    <property type="entry name" value="PURINE NUCLEOSIDE PHOSPHORYLASE LACC1"/>
    <property type="match status" value="1"/>
</dbReference>
<evidence type="ECO:0000313" key="10">
    <source>
        <dbReference type="EMBL" id="CAB4567049.1"/>
    </source>
</evidence>
<evidence type="ECO:0000256" key="6">
    <source>
        <dbReference type="ARBA" id="ARBA00022833"/>
    </source>
</evidence>
<keyword evidence="3" id="KW-0808">Transferase</keyword>
<evidence type="ECO:0000256" key="7">
    <source>
        <dbReference type="ARBA" id="ARBA00047989"/>
    </source>
</evidence>
<sequence>MPAFIHVSERPDVRVVQSTRRDGDFHPASSTIGATRAALSSHPWTQLSEDHGVIVREIESPGGHDGSVGDVSVTRTAGAVLGVWVGDCVPLVLLGREWVAGVHAGWRGARDGVLDAAIDAMVLRGDPPSVAVVGAHIGPCCYEFGPEDLDHMDRIFGPHVRSTDGRGRPALDMGALVRLALRARNPDVRIIDVGSCTGCGDGLFFSHRSRGETRRQVLAVWREAA</sequence>
<dbReference type="Pfam" id="PF02578">
    <property type="entry name" value="Cu-oxidase_4"/>
    <property type="match status" value="1"/>
</dbReference>
<dbReference type="EMBL" id="CAEZTS010000007">
    <property type="protein sequence ID" value="CAB4567049.1"/>
    <property type="molecule type" value="Genomic_DNA"/>
</dbReference>
<gene>
    <name evidence="10" type="ORF">UFOPK1722_00144</name>
</gene>
<keyword evidence="4" id="KW-0479">Metal-binding</keyword>